<accession>A0A6J7K366</accession>
<dbReference type="AlphaFoldDB" id="A0A6J7K366"/>
<proteinExistence type="predicted"/>
<dbReference type="PANTHER" id="PTHR43415">
    <property type="entry name" value="SPERMIDINE N(1)-ACETYLTRANSFERASE"/>
    <property type="match status" value="1"/>
</dbReference>
<feature type="domain" description="N-acetyltransferase" evidence="1">
    <location>
        <begin position="18"/>
        <end position="171"/>
    </location>
</feature>
<evidence type="ECO:0000259" key="1">
    <source>
        <dbReference type="PROSITE" id="PS51186"/>
    </source>
</evidence>
<dbReference type="GO" id="GO:0006950">
    <property type="term" value="P:response to stress"/>
    <property type="evidence" value="ECO:0007669"/>
    <property type="project" value="UniProtKB-ARBA"/>
</dbReference>
<organism evidence="2">
    <name type="scientific">freshwater metagenome</name>
    <dbReference type="NCBI Taxonomy" id="449393"/>
    <lineage>
        <taxon>unclassified sequences</taxon>
        <taxon>metagenomes</taxon>
        <taxon>ecological metagenomes</taxon>
    </lineage>
</organism>
<dbReference type="Gene3D" id="3.40.630.30">
    <property type="match status" value="1"/>
</dbReference>
<sequence>MSDLSFPAVAPRLEGALLTLVQLDSRFFEDYFAAVNDPETRRLTATKKTFTESQIRDWLATRPGSVGRLDWAILHAGEYVGEVVLNEFKPDKASMNLRVALAGSAVFGRGFGSEAIALAVECGLETLGLSKITLEVLADNHRAIGAYEKVGFVAGRQFSEGKHRYLRMSIDKFDRVLALAERKMAEHLDLQVWSFKWDNAKRRAGLCNYRDKTISISTYHAQVHTIDETLQVVLHEVAHALSGKDAGHGKQWLATAKSIGYRAEKFTGKEIASEFAPWLGICPRGHEHYRYRKPTRQLACGLCDRGFSKANLIEWRSR</sequence>
<evidence type="ECO:0000313" key="2">
    <source>
        <dbReference type="EMBL" id="CAB4950136.1"/>
    </source>
</evidence>
<gene>
    <name evidence="2" type="ORF">UFOPK3837_00372</name>
</gene>
<dbReference type="Gene3D" id="3.30.2010.10">
    <property type="entry name" value="Metalloproteases ('zincins'), catalytic domain"/>
    <property type="match status" value="1"/>
</dbReference>
<dbReference type="InterPro" id="IPR000182">
    <property type="entry name" value="GNAT_dom"/>
</dbReference>
<dbReference type="InterPro" id="IPR016181">
    <property type="entry name" value="Acyl_CoA_acyltransferase"/>
</dbReference>
<dbReference type="PROSITE" id="PS51186">
    <property type="entry name" value="GNAT"/>
    <property type="match status" value="1"/>
</dbReference>
<dbReference type="PANTHER" id="PTHR43415:SF3">
    <property type="entry name" value="GNAT-FAMILY ACETYLTRANSFERASE"/>
    <property type="match status" value="1"/>
</dbReference>
<dbReference type="InterPro" id="IPR006640">
    <property type="entry name" value="SprT-like_domain"/>
</dbReference>
<dbReference type="SMART" id="SM00731">
    <property type="entry name" value="SprT"/>
    <property type="match status" value="1"/>
</dbReference>
<reference evidence="2" key="1">
    <citation type="submission" date="2020-05" db="EMBL/GenBank/DDBJ databases">
        <authorList>
            <person name="Chiriac C."/>
            <person name="Salcher M."/>
            <person name="Ghai R."/>
            <person name="Kavagutti S V."/>
        </authorList>
    </citation>
    <scope>NUCLEOTIDE SEQUENCE</scope>
</reference>
<name>A0A6J7K366_9ZZZZ</name>
<dbReference type="EMBL" id="CAFBNO010000008">
    <property type="protein sequence ID" value="CAB4950136.1"/>
    <property type="molecule type" value="Genomic_DNA"/>
</dbReference>
<dbReference type="GO" id="GO:0016747">
    <property type="term" value="F:acyltransferase activity, transferring groups other than amino-acyl groups"/>
    <property type="evidence" value="ECO:0007669"/>
    <property type="project" value="InterPro"/>
</dbReference>
<protein>
    <submittedName>
        <fullName evidence="2">Unannotated protein</fullName>
    </submittedName>
</protein>
<dbReference type="Pfam" id="PF13302">
    <property type="entry name" value="Acetyltransf_3"/>
    <property type="match status" value="1"/>
</dbReference>
<dbReference type="SUPFAM" id="SSF55729">
    <property type="entry name" value="Acyl-CoA N-acyltransferases (Nat)"/>
    <property type="match status" value="1"/>
</dbReference>
<dbReference type="Pfam" id="PF10263">
    <property type="entry name" value="SprT-like"/>
    <property type="match status" value="1"/>
</dbReference>